<reference evidence="2" key="1">
    <citation type="submission" date="2015-01" db="EMBL/GenBank/DDBJ databases">
        <title>The Genome Sequence of Cryptococcus gattii CA1280.</title>
        <authorList>
            <consortium name="The Broad Institute Genomics Platform"/>
            <person name="Cuomo C."/>
            <person name="Litvintseva A."/>
            <person name="Chen Y."/>
            <person name="Heitman J."/>
            <person name="Sun S."/>
            <person name="Springer D."/>
            <person name="Dromer F."/>
            <person name="Young S."/>
            <person name="Zeng Q."/>
            <person name="Gargeya S."/>
            <person name="Abouelleil A."/>
            <person name="Alvarado L."/>
            <person name="Chapman S.B."/>
            <person name="Gainer-Dewar J."/>
            <person name="Goldberg J."/>
            <person name="Griggs A."/>
            <person name="Gujja S."/>
            <person name="Hansen M."/>
            <person name="Howarth C."/>
            <person name="Imamovic A."/>
            <person name="Larimer J."/>
            <person name="Murphy C."/>
            <person name="Naylor J."/>
            <person name="Pearson M."/>
            <person name="Priest M."/>
            <person name="Roberts A."/>
            <person name="Saif S."/>
            <person name="Shea T."/>
            <person name="Sykes S."/>
            <person name="Wortman J."/>
            <person name="Nusbaum C."/>
            <person name="Birren B."/>
        </authorList>
    </citation>
    <scope>NUCLEOTIDE SEQUENCE [LARGE SCALE GENOMIC DNA]</scope>
    <source>
        <strain evidence="2">CA1280</strain>
    </source>
</reference>
<feature type="region of interest" description="Disordered" evidence="1">
    <location>
        <begin position="460"/>
        <end position="530"/>
    </location>
</feature>
<sequence>MPKRKSNPSDHVPNPPLPLSSLDAALDLLVCDTFTRLNSVAAKFEACAGVKLNDGVVKARWEEAVSRYWVIKSMDELTCGAKKIDVKDGTAETDYDVLEQNGVGGNQVAGKTDNNGRPLPASYPGAVAIHCLSPEEEHEWRKWTPKVGDVVLVDTLEVGLWPAKIIDKKTFFQGRTVPRGSHFFPVRIYNEDMPPSITVKSRLIPLHLRPSPPLMASTALLSAYHHAANPTTFDMLATAREMLAAHNRLHPGVTDEESRAKFKAEKEAWNRQVNWVMGERRVEKLRSTAEEREKRLRAVARSTFTPVNEGPGCPDPCEEEIGSLFDCPKKRRTVPRNENNVNASSDPCSTIFGPTAPTFPHTPPRTASPSVASLIRPSLSNTTRPSSPRRTPTRSDKRRVHAFISDLSPASRRTYTPPMILPSGDETAPPSFGSATLPSEMKDGKFDFVSPLGPVKMGKLSSNPESLASSTSSSISKPQLGRSGSLEIVREEEEEDGWTVVRRRGRRTGSEPVKQTMEGEEKTNADDMEL</sequence>
<dbReference type="EMBL" id="KN847973">
    <property type="protein sequence ID" value="KIR50435.1"/>
    <property type="molecule type" value="Genomic_DNA"/>
</dbReference>
<dbReference type="HOGENOM" id="CLU_495225_0_0_1"/>
<evidence type="ECO:0008006" key="3">
    <source>
        <dbReference type="Google" id="ProtNLM"/>
    </source>
</evidence>
<feature type="region of interest" description="Disordered" evidence="1">
    <location>
        <begin position="335"/>
        <end position="441"/>
    </location>
</feature>
<feature type="compositionally biased region" description="Polar residues" evidence="1">
    <location>
        <begin position="336"/>
        <end position="348"/>
    </location>
</feature>
<organism evidence="2">
    <name type="scientific">Cryptococcus bacillisporus CA1280</name>
    <dbReference type="NCBI Taxonomy" id="1296109"/>
    <lineage>
        <taxon>Eukaryota</taxon>
        <taxon>Fungi</taxon>
        <taxon>Dikarya</taxon>
        <taxon>Basidiomycota</taxon>
        <taxon>Agaricomycotina</taxon>
        <taxon>Tremellomycetes</taxon>
        <taxon>Tremellales</taxon>
        <taxon>Cryptococcaceae</taxon>
        <taxon>Cryptococcus</taxon>
        <taxon>Cryptococcus gattii species complex</taxon>
    </lineage>
</organism>
<feature type="compositionally biased region" description="Low complexity" evidence="1">
    <location>
        <begin position="376"/>
        <end position="390"/>
    </location>
</feature>
<gene>
    <name evidence="2" type="ORF">I312_00375</name>
</gene>
<feature type="compositionally biased region" description="Basic and acidic residues" evidence="1">
    <location>
        <begin position="517"/>
        <end position="530"/>
    </location>
</feature>
<evidence type="ECO:0000313" key="2">
    <source>
        <dbReference type="EMBL" id="KIR50435.1"/>
    </source>
</evidence>
<protein>
    <recommendedName>
        <fullName evidence="3">PWWP domain-containing protein</fullName>
    </recommendedName>
</protein>
<name>A0A0D0VYJ4_CRYGA</name>
<dbReference type="OrthoDB" id="2562734at2759"/>
<feature type="compositionally biased region" description="Low complexity" evidence="1">
    <location>
        <begin position="461"/>
        <end position="476"/>
    </location>
</feature>
<dbReference type="AlphaFoldDB" id="A0A0D0VYJ4"/>
<accession>A0A0D0VYJ4</accession>
<evidence type="ECO:0000256" key="1">
    <source>
        <dbReference type="SAM" id="MobiDB-lite"/>
    </source>
</evidence>
<proteinExistence type="predicted"/>